<protein>
    <recommendedName>
        <fullName evidence="3">F-box domain-containing protein</fullName>
    </recommendedName>
</protein>
<evidence type="ECO:0000313" key="2">
    <source>
        <dbReference type="Proteomes" id="UP000772434"/>
    </source>
</evidence>
<organism evidence="1 2">
    <name type="scientific">Rhodocollybia butyracea</name>
    <dbReference type="NCBI Taxonomy" id="206335"/>
    <lineage>
        <taxon>Eukaryota</taxon>
        <taxon>Fungi</taxon>
        <taxon>Dikarya</taxon>
        <taxon>Basidiomycota</taxon>
        <taxon>Agaricomycotina</taxon>
        <taxon>Agaricomycetes</taxon>
        <taxon>Agaricomycetidae</taxon>
        <taxon>Agaricales</taxon>
        <taxon>Marasmiineae</taxon>
        <taxon>Omphalotaceae</taxon>
        <taxon>Rhodocollybia</taxon>
    </lineage>
</organism>
<comment type="caution">
    <text evidence="1">The sequence shown here is derived from an EMBL/GenBank/DDBJ whole genome shotgun (WGS) entry which is preliminary data.</text>
</comment>
<dbReference type="Proteomes" id="UP000772434">
    <property type="component" value="Unassembled WGS sequence"/>
</dbReference>
<evidence type="ECO:0000313" key="1">
    <source>
        <dbReference type="EMBL" id="KAF9059699.1"/>
    </source>
</evidence>
<keyword evidence="2" id="KW-1185">Reference proteome</keyword>
<evidence type="ECO:0008006" key="3">
    <source>
        <dbReference type="Google" id="ProtNLM"/>
    </source>
</evidence>
<gene>
    <name evidence="1" type="ORF">BDP27DRAFT_454572</name>
</gene>
<dbReference type="OrthoDB" id="3232644at2759"/>
<dbReference type="SUPFAM" id="SSF52047">
    <property type="entry name" value="RNI-like"/>
    <property type="match status" value="1"/>
</dbReference>
<proteinExistence type="predicted"/>
<dbReference type="EMBL" id="JADNRY010000284">
    <property type="protein sequence ID" value="KAF9059699.1"/>
    <property type="molecule type" value="Genomic_DNA"/>
</dbReference>
<dbReference type="AlphaFoldDB" id="A0A9P5P6C0"/>
<accession>A0A9P5P6C0</accession>
<sequence length="457" mass="52241">MEKTMKIREDSIVDYLKKVLDSSPLVKRSSAQVVLFLLFSRFFHLLHITNLEALGANPMYIIWSVPSKFSRLCLRSSLSMTTVNSLASVASAATIHPNEHQINLPVLPEEILEEIFRWACDVNSPIQDAPRLLSFPVPWNERALRRRRAFRRSIILVCKTWHRIVLPYLFESVVFLDQRGSQCQGLLDVLEKYSFGHLVKRLDLSLQSPHSGDNSLKPLGKALGSLLRHCTNLRVVTVKLNHFGLNRGFLDRLLQCILALPNLQILDFPWFNCRADFVATLANSTIRATSFFPSATVACLPALSQICISDSSMSTSFENVTSLIFNVIFTSRRPYLSELISNCRLLPRLRYVTIRLASVEKHNRCLVSLSFPKTPSNLQLPPSVHTLGFWFDQPKATNSNWRNFCWTMAAIRGEGIKVLCFRAETAEDLRSRPHVYEMMDETLRIKGWRLETDDLYV</sequence>
<reference evidence="1" key="1">
    <citation type="submission" date="2020-11" db="EMBL/GenBank/DDBJ databases">
        <authorList>
            <consortium name="DOE Joint Genome Institute"/>
            <person name="Ahrendt S."/>
            <person name="Riley R."/>
            <person name="Andreopoulos W."/>
            <person name="Labutti K."/>
            <person name="Pangilinan J."/>
            <person name="Ruiz-Duenas F.J."/>
            <person name="Barrasa J.M."/>
            <person name="Sanchez-Garcia M."/>
            <person name="Camarero S."/>
            <person name="Miyauchi S."/>
            <person name="Serrano A."/>
            <person name="Linde D."/>
            <person name="Babiker R."/>
            <person name="Drula E."/>
            <person name="Ayuso-Fernandez I."/>
            <person name="Pacheco R."/>
            <person name="Padilla G."/>
            <person name="Ferreira P."/>
            <person name="Barriuso J."/>
            <person name="Kellner H."/>
            <person name="Castanera R."/>
            <person name="Alfaro M."/>
            <person name="Ramirez L."/>
            <person name="Pisabarro A.G."/>
            <person name="Kuo A."/>
            <person name="Tritt A."/>
            <person name="Lipzen A."/>
            <person name="He G."/>
            <person name="Yan M."/>
            <person name="Ng V."/>
            <person name="Cullen D."/>
            <person name="Martin F."/>
            <person name="Rosso M.-N."/>
            <person name="Henrissat B."/>
            <person name="Hibbett D."/>
            <person name="Martinez A.T."/>
            <person name="Grigoriev I.V."/>
        </authorList>
    </citation>
    <scope>NUCLEOTIDE SEQUENCE</scope>
    <source>
        <strain evidence="1">AH 40177</strain>
    </source>
</reference>
<name>A0A9P5P6C0_9AGAR</name>